<dbReference type="GO" id="GO:0003824">
    <property type="term" value="F:catalytic activity"/>
    <property type="evidence" value="ECO:0007669"/>
    <property type="project" value="InterPro"/>
</dbReference>
<reference evidence="1" key="1">
    <citation type="submission" date="2017-09" db="EMBL/GenBank/DDBJ databases">
        <title>Polyketide synthases of a Diaporthe helianthi virulent isolate.</title>
        <authorList>
            <person name="Baroncelli R."/>
        </authorList>
    </citation>
    <scope>NUCLEOTIDE SEQUENCE [LARGE SCALE GENOMIC DNA]</scope>
    <source>
        <strain evidence="1">7/96</strain>
    </source>
</reference>
<sequence>MGGNFQLFTSLRFDPSLLQLGGSQQDGIGWNYTKPSAYYMLDYHRDRMLKAAWNWGWEKAVAAIDGVEGLARLESFVTEQLGQDTSGEPRRVKVLLSREGQLGLESSVVPATPLANLFPKQLVGPDVDSAAHDQESPLGQLRLSPPYLVHLDARPTRRSQYTHYKTTKREMYDQARARAGLKPTDATQEVLIVDEATGAVMEGSLTTPYFLRGGRWVTPPVAEKYSADHGSGGQDGTTRRWALERGLAIEEEIQSWDVSDGEAVWLSNGVRGFVLGRISKTEG</sequence>
<accession>A0A2P5HZ51</accession>
<dbReference type="OrthoDB" id="5288718at2759"/>
<dbReference type="InterPro" id="IPR043131">
    <property type="entry name" value="BCAT-like_N"/>
</dbReference>
<dbReference type="InterPro" id="IPR043132">
    <property type="entry name" value="BCAT-like_C"/>
</dbReference>
<comment type="caution">
    <text evidence="1">The sequence shown here is derived from an EMBL/GenBank/DDBJ whole genome shotgun (WGS) entry which is preliminary data.</text>
</comment>
<protein>
    <recommendedName>
        <fullName evidence="3">Aminodeoxychorismate lyase</fullName>
    </recommendedName>
</protein>
<dbReference type="EMBL" id="MAVT02000474">
    <property type="protein sequence ID" value="POS75536.1"/>
    <property type="molecule type" value="Genomic_DNA"/>
</dbReference>
<dbReference type="Proteomes" id="UP000094444">
    <property type="component" value="Unassembled WGS sequence"/>
</dbReference>
<evidence type="ECO:0008006" key="3">
    <source>
        <dbReference type="Google" id="ProtNLM"/>
    </source>
</evidence>
<evidence type="ECO:0000313" key="2">
    <source>
        <dbReference type="Proteomes" id="UP000094444"/>
    </source>
</evidence>
<dbReference type="Pfam" id="PF01063">
    <property type="entry name" value="Aminotran_4"/>
    <property type="match status" value="1"/>
</dbReference>
<organism evidence="1 2">
    <name type="scientific">Diaporthe helianthi</name>
    <dbReference type="NCBI Taxonomy" id="158607"/>
    <lineage>
        <taxon>Eukaryota</taxon>
        <taxon>Fungi</taxon>
        <taxon>Dikarya</taxon>
        <taxon>Ascomycota</taxon>
        <taxon>Pezizomycotina</taxon>
        <taxon>Sordariomycetes</taxon>
        <taxon>Sordariomycetidae</taxon>
        <taxon>Diaporthales</taxon>
        <taxon>Diaporthaceae</taxon>
        <taxon>Diaporthe</taxon>
    </lineage>
</organism>
<dbReference type="SUPFAM" id="SSF56752">
    <property type="entry name" value="D-aminoacid aminotransferase-like PLP-dependent enzymes"/>
    <property type="match status" value="1"/>
</dbReference>
<dbReference type="FunCoup" id="A0A2P5HZ51">
    <property type="interactions" value="112"/>
</dbReference>
<dbReference type="InterPro" id="IPR036038">
    <property type="entry name" value="Aminotransferase-like"/>
</dbReference>
<dbReference type="Gene3D" id="3.20.10.10">
    <property type="entry name" value="D-amino Acid Aminotransferase, subunit A, domain 2"/>
    <property type="match status" value="1"/>
</dbReference>
<gene>
    <name evidence="1" type="ORF">DHEL01_v206063</name>
</gene>
<name>A0A2P5HZ51_DIAHE</name>
<dbReference type="Gene3D" id="3.30.470.10">
    <property type="match status" value="1"/>
</dbReference>
<keyword evidence="2" id="KW-1185">Reference proteome</keyword>
<dbReference type="STRING" id="158607.A0A2P5HZ51"/>
<dbReference type="AlphaFoldDB" id="A0A2P5HZ51"/>
<dbReference type="InParanoid" id="A0A2P5HZ51"/>
<proteinExistence type="predicted"/>
<dbReference type="InterPro" id="IPR001544">
    <property type="entry name" value="Aminotrans_IV"/>
</dbReference>
<evidence type="ECO:0000313" key="1">
    <source>
        <dbReference type="EMBL" id="POS75536.1"/>
    </source>
</evidence>